<keyword evidence="3" id="KW-1185">Reference proteome</keyword>
<gene>
    <name evidence="2" type="ORF">IWW36_000462</name>
</gene>
<dbReference type="Pfam" id="PF06910">
    <property type="entry name" value="MEA1"/>
    <property type="match status" value="1"/>
</dbReference>
<evidence type="ECO:0008006" key="4">
    <source>
        <dbReference type="Google" id="ProtNLM"/>
    </source>
</evidence>
<dbReference type="EMBL" id="JANBUW010000004">
    <property type="protein sequence ID" value="KAJ2852319.1"/>
    <property type="molecule type" value="Genomic_DNA"/>
</dbReference>
<dbReference type="Proteomes" id="UP001139887">
    <property type="component" value="Unassembled WGS sequence"/>
</dbReference>
<sequence length="165" mass="18305">MEDQTVNTFAHSPEHRSSQSTNGTDSSCSESGIDDLFVAEVGYEQLDDEDSDENQLEIAADLERTIDERLFSDLEAKHKSCEADKQHTHTNVASSAEAYPAATTVMPLQVDIAESGSQMSPKHIDQIKSIMANVHLSDKAIPEWAKRVPEHAWMPKRKKDPDPSV</sequence>
<name>A0A9W8IB88_9FUNG</name>
<proteinExistence type="predicted"/>
<evidence type="ECO:0000313" key="2">
    <source>
        <dbReference type="EMBL" id="KAJ2852319.1"/>
    </source>
</evidence>
<comment type="caution">
    <text evidence="2">The sequence shown here is derived from an EMBL/GenBank/DDBJ whole genome shotgun (WGS) entry which is preliminary data.</text>
</comment>
<organism evidence="2 3">
    <name type="scientific">Coemansia brasiliensis</name>
    <dbReference type="NCBI Taxonomy" id="2650707"/>
    <lineage>
        <taxon>Eukaryota</taxon>
        <taxon>Fungi</taxon>
        <taxon>Fungi incertae sedis</taxon>
        <taxon>Zoopagomycota</taxon>
        <taxon>Kickxellomycotina</taxon>
        <taxon>Kickxellomycetes</taxon>
        <taxon>Kickxellales</taxon>
        <taxon>Kickxellaceae</taxon>
        <taxon>Coemansia</taxon>
    </lineage>
</organism>
<feature type="compositionally biased region" description="Polar residues" evidence="1">
    <location>
        <begin position="18"/>
        <end position="30"/>
    </location>
</feature>
<feature type="compositionally biased region" description="Polar residues" evidence="1">
    <location>
        <begin position="1"/>
        <end position="10"/>
    </location>
</feature>
<reference evidence="2" key="1">
    <citation type="submission" date="2022-07" db="EMBL/GenBank/DDBJ databases">
        <title>Phylogenomic reconstructions and comparative analyses of Kickxellomycotina fungi.</title>
        <authorList>
            <person name="Reynolds N.K."/>
            <person name="Stajich J.E."/>
            <person name="Barry K."/>
            <person name="Grigoriev I.V."/>
            <person name="Crous P."/>
            <person name="Smith M.E."/>
        </authorList>
    </citation>
    <scope>NUCLEOTIDE SEQUENCE</scope>
    <source>
        <strain evidence="2">NRRL 1566</strain>
    </source>
</reference>
<evidence type="ECO:0000256" key="1">
    <source>
        <dbReference type="SAM" id="MobiDB-lite"/>
    </source>
</evidence>
<accession>A0A9W8IB88</accession>
<dbReference type="OrthoDB" id="5593200at2759"/>
<feature type="region of interest" description="Disordered" evidence="1">
    <location>
        <begin position="1"/>
        <end position="31"/>
    </location>
</feature>
<evidence type="ECO:0000313" key="3">
    <source>
        <dbReference type="Proteomes" id="UP001139887"/>
    </source>
</evidence>
<protein>
    <recommendedName>
        <fullName evidence="4">Male-enhanced antigen 1</fullName>
    </recommendedName>
</protein>
<dbReference type="AlphaFoldDB" id="A0A9W8IB88"/>